<evidence type="ECO:0000256" key="7">
    <source>
        <dbReference type="ARBA" id="ARBA00022763"/>
    </source>
</evidence>
<dbReference type="EC" id="3.2.2.27" evidence="3"/>
<proteinExistence type="inferred from homology"/>
<evidence type="ECO:0000313" key="15">
    <source>
        <dbReference type="Proteomes" id="UP000007013"/>
    </source>
</evidence>
<keyword evidence="6" id="KW-0479">Metal-binding</keyword>
<evidence type="ECO:0000256" key="6">
    <source>
        <dbReference type="ARBA" id="ARBA00022723"/>
    </source>
</evidence>
<dbReference type="GO" id="GO:0004844">
    <property type="term" value="F:uracil DNA N-glycosylase activity"/>
    <property type="evidence" value="ECO:0007669"/>
    <property type="project" value="UniProtKB-EC"/>
</dbReference>
<keyword evidence="10" id="KW-0411">Iron-sulfur</keyword>
<feature type="domain" description="Uracil-DNA glycosylase-like" evidence="13">
    <location>
        <begin position="146"/>
        <end position="306"/>
    </location>
</feature>
<organism evidence="14 15">
    <name type="scientific">Opitutus terrae (strain DSM 11246 / JCM 15787 / PB90-1)</name>
    <dbReference type="NCBI Taxonomy" id="452637"/>
    <lineage>
        <taxon>Bacteria</taxon>
        <taxon>Pseudomonadati</taxon>
        <taxon>Verrucomicrobiota</taxon>
        <taxon>Opitutia</taxon>
        <taxon>Opitutales</taxon>
        <taxon>Opitutaceae</taxon>
        <taxon>Opitutus</taxon>
    </lineage>
</organism>
<dbReference type="InterPro" id="IPR005122">
    <property type="entry name" value="Uracil-DNA_glycosylase-like"/>
</dbReference>
<gene>
    <name evidence="14" type="ordered locus">Oter_3864</name>
</gene>
<dbReference type="RefSeq" id="WP_012376667.1">
    <property type="nucleotide sequence ID" value="NC_010571.1"/>
</dbReference>
<evidence type="ECO:0000256" key="4">
    <source>
        <dbReference type="ARBA" id="ARBA00019403"/>
    </source>
</evidence>
<comment type="similarity">
    <text evidence="2">Belongs to the uracil-DNA glycosylase (UDG) superfamily. Type 4 (UDGa) family.</text>
</comment>
<dbReference type="SMART" id="SM00986">
    <property type="entry name" value="UDG"/>
    <property type="match status" value="1"/>
</dbReference>
<dbReference type="eggNOG" id="COG1573">
    <property type="taxonomic scope" value="Bacteria"/>
</dbReference>
<evidence type="ECO:0000256" key="12">
    <source>
        <dbReference type="SAM" id="MobiDB-lite"/>
    </source>
</evidence>
<accession>B1ZZ66</accession>
<dbReference type="GO" id="GO:0046872">
    <property type="term" value="F:metal ion binding"/>
    <property type="evidence" value="ECO:0007669"/>
    <property type="project" value="UniProtKB-KW"/>
</dbReference>
<dbReference type="KEGG" id="ote:Oter_3864"/>
<dbReference type="GO" id="GO:0006281">
    <property type="term" value="P:DNA repair"/>
    <property type="evidence" value="ECO:0007669"/>
    <property type="project" value="UniProtKB-KW"/>
</dbReference>
<evidence type="ECO:0000256" key="5">
    <source>
        <dbReference type="ARBA" id="ARBA00022485"/>
    </source>
</evidence>
<dbReference type="Pfam" id="PF03167">
    <property type="entry name" value="UDG"/>
    <property type="match status" value="1"/>
</dbReference>
<evidence type="ECO:0000256" key="8">
    <source>
        <dbReference type="ARBA" id="ARBA00022801"/>
    </source>
</evidence>
<protein>
    <recommendedName>
        <fullName evidence="4">Type-4 uracil-DNA glycosylase</fullName>
        <ecNumber evidence="3">3.2.2.27</ecNumber>
    </recommendedName>
</protein>
<reference evidence="14 15" key="1">
    <citation type="journal article" date="2011" name="J. Bacteriol.">
        <title>Genome sequence of the verrucomicrobium Opitutus terrae PB90-1, an abundant inhabitant of rice paddy soil ecosystems.</title>
        <authorList>
            <person name="van Passel M.W."/>
            <person name="Kant R."/>
            <person name="Palva A."/>
            <person name="Copeland A."/>
            <person name="Lucas S."/>
            <person name="Lapidus A."/>
            <person name="Glavina del Rio T."/>
            <person name="Pitluck S."/>
            <person name="Goltsman E."/>
            <person name="Clum A."/>
            <person name="Sun H."/>
            <person name="Schmutz J."/>
            <person name="Larimer F.W."/>
            <person name="Land M.L."/>
            <person name="Hauser L."/>
            <person name="Kyrpides N."/>
            <person name="Mikhailova N."/>
            <person name="Richardson P.P."/>
            <person name="Janssen P.H."/>
            <person name="de Vos W.M."/>
            <person name="Smidt H."/>
        </authorList>
    </citation>
    <scope>NUCLEOTIDE SEQUENCE [LARGE SCALE GENOMIC DNA]</scope>
    <source>
        <strain evidence="15">DSM 11246 / JCM 15787 / PB90-1</strain>
    </source>
</reference>
<dbReference type="Proteomes" id="UP000007013">
    <property type="component" value="Chromosome"/>
</dbReference>
<dbReference type="EMBL" id="CP001032">
    <property type="protein sequence ID" value="ACB77138.1"/>
    <property type="molecule type" value="Genomic_DNA"/>
</dbReference>
<dbReference type="eggNOG" id="COG3170">
    <property type="taxonomic scope" value="Bacteria"/>
</dbReference>
<comment type="catalytic activity">
    <reaction evidence="1">
        <text>Hydrolyzes single-stranded DNA or mismatched double-stranded DNA and polynucleotides, releasing free uracil.</text>
        <dbReference type="EC" id="3.2.2.27"/>
    </reaction>
</comment>
<dbReference type="GO" id="GO:0051539">
    <property type="term" value="F:4 iron, 4 sulfur cluster binding"/>
    <property type="evidence" value="ECO:0007669"/>
    <property type="project" value="UniProtKB-KW"/>
</dbReference>
<dbReference type="Gene3D" id="3.40.470.10">
    <property type="entry name" value="Uracil-DNA glycosylase-like domain"/>
    <property type="match status" value="1"/>
</dbReference>
<dbReference type="SUPFAM" id="SSF52141">
    <property type="entry name" value="Uracil-DNA glycosylase-like"/>
    <property type="match status" value="1"/>
</dbReference>
<evidence type="ECO:0000256" key="11">
    <source>
        <dbReference type="ARBA" id="ARBA00023204"/>
    </source>
</evidence>
<dbReference type="InterPro" id="IPR005273">
    <property type="entry name" value="Ura-DNA_glyco_family4"/>
</dbReference>
<dbReference type="CDD" id="cd10030">
    <property type="entry name" value="UDG-F4_TTUDGA_SPO1dp_like"/>
    <property type="match status" value="1"/>
</dbReference>
<keyword evidence="11" id="KW-0234">DNA repair</keyword>
<evidence type="ECO:0000256" key="9">
    <source>
        <dbReference type="ARBA" id="ARBA00023004"/>
    </source>
</evidence>
<dbReference type="HOGENOM" id="CLU_044815_1_0_0"/>
<dbReference type="InterPro" id="IPR036895">
    <property type="entry name" value="Uracil-DNA_glycosylase-like_sf"/>
</dbReference>
<keyword evidence="7" id="KW-0227">DNA damage</keyword>
<evidence type="ECO:0000313" key="14">
    <source>
        <dbReference type="EMBL" id="ACB77138.1"/>
    </source>
</evidence>
<dbReference type="InterPro" id="IPR051536">
    <property type="entry name" value="UDG_Type-4/5"/>
</dbReference>
<evidence type="ECO:0000259" key="13">
    <source>
        <dbReference type="SMART" id="SM00986"/>
    </source>
</evidence>
<keyword evidence="8" id="KW-0378">Hydrolase</keyword>
<dbReference type="PANTHER" id="PTHR33693">
    <property type="entry name" value="TYPE-5 URACIL-DNA GLYCOSYLASE"/>
    <property type="match status" value="1"/>
</dbReference>
<keyword evidence="15" id="KW-1185">Reference proteome</keyword>
<keyword evidence="9" id="KW-0408">Iron</keyword>
<evidence type="ECO:0000256" key="1">
    <source>
        <dbReference type="ARBA" id="ARBA00001400"/>
    </source>
</evidence>
<name>B1ZZ66_OPITP</name>
<dbReference type="STRING" id="452637.Oter_3864"/>
<dbReference type="OrthoDB" id="5290748at2"/>
<dbReference type="AlphaFoldDB" id="B1ZZ66"/>
<dbReference type="PANTHER" id="PTHR33693:SF1">
    <property type="entry name" value="TYPE-4 URACIL-DNA GLYCOSYLASE"/>
    <property type="match status" value="1"/>
</dbReference>
<keyword evidence="5" id="KW-0004">4Fe-4S</keyword>
<evidence type="ECO:0000256" key="2">
    <source>
        <dbReference type="ARBA" id="ARBA00006521"/>
    </source>
</evidence>
<evidence type="ECO:0000256" key="10">
    <source>
        <dbReference type="ARBA" id="ARBA00023014"/>
    </source>
</evidence>
<feature type="region of interest" description="Disordered" evidence="12">
    <location>
        <begin position="39"/>
        <end position="96"/>
    </location>
</feature>
<dbReference type="NCBIfam" id="TIGR00758">
    <property type="entry name" value="UDG_fam4"/>
    <property type="match status" value="1"/>
</dbReference>
<evidence type="ECO:0000256" key="3">
    <source>
        <dbReference type="ARBA" id="ARBA00012030"/>
    </source>
</evidence>
<dbReference type="SMART" id="SM00987">
    <property type="entry name" value="UreE_C"/>
    <property type="match status" value="1"/>
</dbReference>
<sequence length="327" mass="35217">MHHALTALTDELRRLKAAGVKTVVVSDDSVAALRRAVAKRGHGTPAKTVAERVEPSPGSPSIAEATEGRPTLATPEPDRGTVTPPVGDRAPAETEAPVARAATIPAPKPFTLPEGDKAARFAALREHVLADAVCCAHVRPGKKVVLGVGSLEAKIMFVGEAPGAEEEIQGEPFVGPAGQLLTKMIGAMGLRRDEVYIGNIMNWRPEMPVSASGVQYGNRPPNGEEMNYCLPYLRAQIEIVNPEVLVALGSTAAQGLLGIGSFKALGEVRGRWHTFADKPLMVTYHPSYILRNQSNRSKRMIWEDLLKVMERAGLPIAEKQRGYFLDK</sequence>